<dbReference type="AlphaFoldDB" id="A0A7W8AB32"/>
<dbReference type="Proteomes" id="UP000568380">
    <property type="component" value="Unassembled WGS sequence"/>
</dbReference>
<gene>
    <name evidence="1" type="ORF">HNR40_007445</name>
</gene>
<reference evidence="1 2" key="1">
    <citation type="submission" date="2020-08" db="EMBL/GenBank/DDBJ databases">
        <title>Genomic Encyclopedia of Type Strains, Phase IV (KMG-IV): sequencing the most valuable type-strain genomes for metagenomic binning, comparative biology and taxonomic classification.</title>
        <authorList>
            <person name="Goeker M."/>
        </authorList>
    </citation>
    <scope>NUCLEOTIDE SEQUENCE [LARGE SCALE GENOMIC DNA]</scope>
    <source>
        <strain evidence="1 2">DSM 45385</strain>
    </source>
</reference>
<accession>A0A7W8AB32</accession>
<name>A0A7W8AB32_9ACTN</name>
<proteinExistence type="predicted"/>
<comment type="caution">
    <text evidence="1">The sequence shown here is derived from an EMBL/GenBank/DDBJ whole genome shotgun (WGS) entry which is preliminary data.</text>
</comment>
<evidence type="ECO:0000313" key="1">
    <source>
        <dbReference type="EMBL" id="MBB5081950.1"/>
    </source>
</evidence>
<organism evidence="1 2">
    <name type="scientific">Nonomuraea endophytica</name>
    <dbReference type="NCBI Taxonomy" id="714136"/>
    <lineage>
        <taxon>Bacteria</taxon>
        <taxon>Bacillati</taxon>
        <taxon>Actinomycetota</taxon>
        <taxon>Actinomycetes</taxon>
        <taxon>Streptosporangiales</taxon>
        <taxon>Streptosporangiaceae</taxon>
        <taxon>Nonomuraea</taxon>
    </lineage>
</organism>
<sequence length="30" mass="3697">MSKFVDNDRETTFPREIYRLDLFTLQFWAG</sequence>
<keyword evidence="2" id="KW-1185">Reference proteome</keyword>
<dbReference type="EMBL" id="JACHIN010000012">
    <property type="protein sequence ID" value="MBB5081950.1"/>
    <property type="molecule type" value="Genomic_DNA"/>
</dbReference>
<protein>
    <submittedName>
        <fullName evidence="1">Uncharacterized protein</fullName>
    </submittedName>
</protein>
<evidence type="ECO:0000313" key="2">
    <source>
        <dbReference type="Proteomes" id="UP000568380"/>
    </source>
</evidence>